<evidence type="ECO:0000313" key="3">
    <source>
        <dbReference type="EMBL" id="MCY1014054.1"/>
    </source>
</evidence>
<dbReference type="GO" id="GO:0006355">
    <property type="term" value="P:regulation of DNA-templated transcription"/>
    <property type="evidence" value="ECO:0007669"/>
    <property type="project" value="UniProtKB-ARBA"/>
</dbReference>
<feature type="domain" description="Helix-turn-helix type 11" evidence="2">
    <location>
        <begin position="184"/>
        <end position="226"/>
    </location>
</feature>
<evidence type="ECO:0000256" key="1">
    <source>
        <dbReference type="SAM" id="MobiDB-lite"/>
    </source>
</evidence>
<dbReference type="AlphaFoldDB" id="A0A9X3J4N5"/>
<dbReference type="Pfam" id="PF08279">
    <property type="entry name" value="HTH_11"/>
    <property type="match status" value="1"/>
</dbReference>
<dbReference type="CDD" id="cd00090">
    <property type="entry name" value="HTH_ARSR"/>
    <property type="match status" value="1"/>
</dbReference>
<sequence>MQAEIAVRALHPSDARAALARAREAMAAPRINCSRARSRRWSTSSRARSRRSWRAGAPVDADLFAIESLARGHVLLVDACRRLALAGRVTIPLARRPVLFALLLELARAWPAAVARDDLAARAFAVGRVNASHRARLQVELGRLRRLMDGLAAAPVASEDGYVLASGARRRRPVAADRRRGRALGLLLRDGAAWSAQALADHAGVSRRTAQRALQLLVERGVVVRTGKGKNVRYTRPGAPIASRMSTRPRPGRLDLGHATECHDPRTAPRSHPRRRGRARVRPGRRRPDPRRHLRRQVGVVRPRRRGRRLRPDHGHHRAPLRHSGAGAGTAWDGERLDQLAGGEILVIDPSDGQRVRRLPSPGKGEDSGMAWSDSCTWVGQCYGARIHKVDAATGEVVKTLTSDRFVTGVTCVDGQLGTARPSTTSPPSCAAWPPTARRKRS</sequence>
<evidence type="ECO:0000313" key="4">
    <source>
        <dbReference type="Proteomes" id="UP001150924"/>
    </source>
</evidence>
<evidence type="ECO:0000259" key="2">
    <source>
        <dbReference type="Pfam" id="PF08279"/>
    </source>
</evidence>
<dbReference type="InterPro" id="IPR011991">
    <property type="entry name" value="ArsR-like_HTH"/>
</dbReference>
<keyword evidence="4" id="KW-1185">Reference proteome</keyword>
<dbReference type="SUPFAM" id="SSF63829">
    <property type="entry name" value="Calcium-dependent phosphotriesterase"/>
    <property type="match status" value="1"/>
</dbReference>
<dbReference type="Proteomes" id="UP001150924">
    <property type="component" value="Unassembled WGS sequence"/>
</dbReference>
<reference evidence="3" key="1">
    <citation type="submission" date="2022-11" db="EMBL/GenBank/DDBJ databases">
        <title>Minimal conservation of predation-associated metabolite biosynthetic gene clusters underscores biosynthetic potential of Myxococcota including descriptions for ten novel species: Archangium lansinium sp. nov., Myxococcus landrumus sp. nov., Nannocystis bai.</title>
        <authorList>
            <person name="Ahearne A."/>
            <person name="Stevens C."/>
            <person name="Phillips K."/>
        </authorList>
    </citation>
    <scope>NUCLEOTIDE SEQUENCE</scope>
    <source>
        <strain evidence="3">Na p29</strain>
    </source>
</reference>
<accession>A0A9X3J4N5</accession>
<dbReference type="SUPFAM" id="SSF46785">
    <property type="entry name" value="Winged helix' DNA-binding domain"/>
    <property type="match status" value="1"/>
</dbReference>
<comment type="caution">
    <text evidence="3">The sequence shown here is derived from an EMBL/GenBank/DDBJ whole genome shotgun (WGS) entry which is preliminary data.</text>
</comment>
<feature type="compositionally biased region" description="Basic and acidic residues" evidence="1">
    <location>
        <begin position="252"/>
        <end position="267"/>
    </location>
</feature>
<name>A0A9X3J4N5_9BACT</name>
<dbReference type="InterPro" id="IPR036388">
    <property type="entry name" value="WH-like_DNA-bd_sf"/>
</dbReference>
<feature type="compositionally biased region" description="Basic residues" evidence="1">
    <location>
        <begin position="269"/>
        <end position="321"/>
    </location>
</feature>
<protein>
    <submittedName>
        <fullName evidence="3">Winged helix-turn-helix domain-containing protein</fullName>
    </submittedName>
</protein>
<feature type="region of interest" description="Disordered" evidence="1">
    <location>
        <begin position="231"/>
        <end position="330"/>
    </location>
</feature>
<dbReference type="InterPro" id="IPR036390">
    <property type="entry name" value="WH_DNA-bd_sf"/>
</dbReference>
<dbReference type="InterPro" id="IPR013196">
    <property type="entry name" value="HTH_11"/>
</dbReference>
<proteinExistence type="predicted"/>
<dbReference type="Gene3D" id="1.10.10.10">
    <property type="entry name" value="Winged helix-like DNA-binding domain superfamily/Winged helix DNA-binding domain"/>
    <property type="match status" value="1"/>
</dbReference>
<gene>
    <name evidence="3" type="ORF">OV079_52755</name>
</gene>
<organism evidence="3 4">
    <name type="scientific">Nannocystis pusilla</name>
    <dbReference type="NCBI Taxonomy" id="889268"/>
    <lineage>
        <taxon>Bacteria</taxon>
        <taxon>Pseudomonadati</taxon>
        <taxon>Myxococcota</taxon>
        <taxon>Polyangia</taxon>
        <taxon>Nannocystales</taxon>
        <taxon>Nannocystaceae</taxon>
        <taxon>Nannocystis</taxon>
    </lineage>
</organism>
<feature type="region of interest" description="Disordered" evidence="1">
    <location>
        <begin position="416"/>
        <end position="442"/>
    </location>
</feature>
<dbReference type="EMBL" id="JAPNKE010000002">
    <property type="protein sequence ID" value="MCY1014054.1"/>
    <property type="molecule type" value="Genomic_DNA"/>
</dbReference>
<dbReference type="RefSeq" id="WP_267778269.1">
    <property type="nucleotide sequence ID" value="NZ_JAPNKE010000002.1"/>
</dbReference>